<dbReference type="EMBL" id="MGGD01000084">
    <property type="protein sequence ID" value="OGM18978.1"/>
    <property type="molecule type" value="Genomic_DNA"/>
</dbReference>
<proteinExistence type="inferred from homology"/>
<comment type="subcellular location">
    <subcellularLocation>
        <location evidence="1">Cytoplasm</location>
    </subcellularLocation>
</comment>
<keyword evidence="3" id="KW-0547">Nucleotide-binding</keyword>
<evidence type="ECO:0000256" key="6">
    <source>
        <dbReference type="ARBA" id="ARBA00023458"/>
    </source>
</evidence>
<dbReference type="PRINTS" id="PR01652">
    <property type="entry name" value="SHAPEPROTEIN"/>
</dbReference>
<dbReference type="Pfam" id="PF06723">
    <property type="entry name" value="MreB_Mbl"/>
    <property type="match status" value="1"/>
</dbReference>
<dbReference type="InterPro" id="IPR043129">
    <property type="entry name" value="ATPase_NBD"/>
</dbReference>
<keyword evidence="2" id="KW-0963">Cytoplasm</keyword>
<accession>A0A1F7XX55</accession>
<dbReference type="GO" id="GO:0005737">
    <property type="term" value="C:cytoplasm"/>
    <property type="evidence" value="ECO:0007669"/>
    <property type="project" value="UniProtKB-SubCell"/>
</dbReference>
<dbReference type="GO" id="GO:0008360">
    <property type="term" value="P:regulation of cell shape"/>
    <property type="evidence" value="ECO:0007669"/>
    <property type="project" value="UniProtKB-KW"/>
</dbReference>
<dbReference type="Gene3D" id="3.30.420.40">
    <property type="match status" value="2"/>
</dbReference>
<dbReference type="Proteomes" id="UP000176741">
    <property type="component" value="Unassembled WGS sequence"/>
</dbReference>
<protein>
    <submittedName>
        <fullName evidence="7">Rod shape-determining protein</fullName>
    </submittedName>
</protein>
<evidence type="ECO:0000256" key="2">
    <source>
        <dbReference type="ARBA" id="ARBA00022490"/>
    </source>
</evidence>
<comment type="similarity">
    <text evidence="6">Belongs to the FtsA/MreB family.</text>
</comment>
<dbReference type="CDD" id="cd10225">
    <property type="entry name" value="ASKHA_NBD_MreB-like"/>
    <property type="match status" value="1"/>
</dbReference>
<dbReference type="NCBIfam" id="NF010539">
    <property type="entry name" value="PRK13927.1"/>
    <property type="match status" value="1"/>
</dbReference>
<evidence type="ECO:0000256" key="1">
    <source>
        <dbReference type="ARBA" id="ARBA00004496"/>
    </source>
</evidence>
<dbReference type="GO" id="GO:0005524">
    <property type="term" value="F:ATP binding"/>
    <property type="evidence" value="ECO:0007669"/>
    <property type="project" value="UniProtKB-KW"/>
</dbReference>
<gene>
    <name evidence="7" type="ORF">A2771_01925</name>
</gene>
<dbReference type="PANTHER" id="PTHR42749:SF1">
    <property type="entry name" value="CELL SHAPE-DETERMINING PROTEIN MREB"/>
    <property type="match status" value="1"/>
</dbReference>
<evidence type="ECO:0000256" key="3">
    <source>
        <dbReference type="ARBA" id="ARBA00022741"/>
    </source>
</evidence>
<evidence type="ECO:0000313" key="7">
    <source>
        <dbReference type="EMBL" id="OGM18978.1"/>
    </source>
</evidence>
<reference evidence="7 8" key="1">
    <citation type="journal article" date="2016" name="Nat. Commun.">
        <title>Thousands of microbial genomes shed light on interconnected biogeochemical processes in an aquifer system.</title>
        <authorList>
            <person name="Anantharaman K."/>
            <person name="Brown C.T."/>
            <person name="Hug L.A."/>
            <person name="Sharon I."/>
            <person name="Castelle C.J."/>
            <person name="Probst A.J."/>
            <person name="Thomas B.C."/>
            <person name="Singh A."/>
            <person name="Wilkins M.J."/>
            <person name="Karaoz U."/>
            <person name="Brodie E.L."/>
            <person name="Williams K.H."/>
            <person name="Hubbard S.S."/>
            <person name="Banfield J.F."/>
        </authorList>
    </citation>
    <scope>NUCLEOTIDE SEQUENCE [LARGE SCALE GENOMIC DNA]</scope>
</reference>
<dbReference type="InterPro" id="IPR004753">
    <property type="entry name" value="MreB"/>
</dbReference>
<organism evidence="7 8">
    <name type="scientific">Candidatus Woesebacteria bacterium RIFCSPHIGHO2_01_FULL_38_26b</name>
    <dbReference type="NCBI Taxonomy" id="1802491"/>
    <lineage>
        <taxon>Bacteria</taxon>
        <taxon>Candidatus Woeseibacteriota</taxon>
    </lineage>
</organism>
<dbReference type="PANTHER" id="PTHR42749">
    <property type="entry name" value="CELL SHAPE-DETERMINING PROTEIN MREB"/>
    <property type="match status" value="1"/>
</dbReference>
<evidence type="ECO:0000313" key="8">
    <source>
        <dbReference type="Proteomes" id="UP000176741"/>
    </source>
</evidence>
<dbReference type="GO" id="GO:0000902">
    <property type="term" value="P:cell morphogenesis"/>
    <property type="evidence" value="ECO:0007669"/>
    <property type="project" value="InterPro"/>
</dbReference>
<name>A0A1F7XX55_9BACT</name>
<dbReference type="AlphaFoldDB" id="A0A1F7XX55"/>
<comment type="caution">
    <text evidence="7">The sequence shown here is derived from an EMBL/GenBank/DDBJ whole genome shotgun (WGS) entry which is preliminary data.</text>
</comment>
<dbReference type="InterPro" id="IPR056546">
    <property type="entry name" value="MreB_MamK-like"/>
</dbReference>
<sequence>MREGVIADYQVTEAMLRYFIGKVTGRYQFFKPDVMICVPAGCTQVERRAALDATLAAGAAHAYLIDEPLAAAIGAGIPVSAPSGHMIIDIGGGAAEAAVISLGGVVVHKSVRVAGNKVDEAIQDFLKKKHNLIIGDQTSEEVKIKIGSATKLDKEEKAEISGRDLVFGLPRSILITSTEVTEAIKTPLKQIVGAVKGVLEDTPPELAADIIDKGIVMSGGTSLLRNFDKLLTEETGVPAHVAEDALFCVVRGTGVVMENIDLWKRSVITRR</sequence>
<evidence type="ECO:0000256" key="5">
    <source>
        <dbReference type="ARBA" id="ARBA00022960"/>
    </source>
</evidence>
<keyword evidence="5" id="KW-0133">Cell shape</keyword>
<evidence type="ECO:0000256" key="4">
    <source>
        <dbReference type="ARBA" id="ARBA00022840"/>
    </source>
</evidence>
<keyword evidence="4" id="KW-0067">ATP-binding</keyword>
<dbReference type="SUPFAM" id="SSF53067">
    <property type="entry name" value="Actin-like ATPase domain"/>
    <property type="match status" value="2"/>
</dbReference>